<dbReference type="EMBL" id="CAAE01012321">
    <property type="protein sequence ID" value="CAF94527.1"/>
    <property type="molecule type" value="Genomic_DNA"/>
</dbReference>
<proteinExistence type="predicted"/>
<sequence length="350" mass="39527">MANAAECGEQRTNSEKVLQKPSATEECQMKTAQLHEQQRRAAIEEQQERGPAEEQHCGTAKVEQRRKTATEEQQQRAAEVKKQQGSAAQTEQQTAKEQQPRGAAQEDQRRTVLKEQPRQAEANVSVGERNQTKRKEEGRDAQRAEEKTNKEMQTQEEEERRAVHKKETIIKERDATEAKVASSSILGERHSAVKDEKGVGQGQTSDQRRCAITARETDEEKEMFAAYREKERAARTEQQKRATQLIDALQYYTITSADSERRARERQSSSPVPPQRRNHLPAVQSTEDPHVELYRPQAPSSPAPSLPRVLTTRRIKKELSKAVAEHAPEEGPGIILPLPPLRYSPPAGLL</sequence>
<feature type="compositionally biased region" description="Basic and acidic residues" evidence="1">
    <location>
        <begin position="130"/>
        <end position="150"/>
    </location>
</feature>
<evidence type="ECO:0000313" key="2">
    <source>
        <dbReference type="EMBL" id="CAF94527.1"/>
    </source>
</evidence>
<gene>
    <name evidence="2" type="ORF">GSTENG00010658001</name>
</gene>
<feature type="compositionally biased region" description="Basic and acidic residues" evidence="1">
    <location>
        <begin position="8"/>
        <end position="18"/>
    </location>
</feature>
<feature type="compositionally biased region" description="Basic and acidic residues" evidence="1">
    <location>
        <begin position="36"/>
        <end position="82"/>
    </location>
</feature>
<accession>Q4SXV5</accession>
<feature type="compositionally biased region" description="Basic and acidic residues" evidence="1">
    <location>
        <begin position="258"/>
        <end position="267"/>
    </location>
</feature>
<feature type="compositionally biased region" description="Basic and acidic residues" evidence="1">
    <location>
        <begin position="104"/>
        <end position="118"/>
    </location>
</feature>
<dbReference type="KEGG" id="tng:GSTEN00010658G001"/>
<reference evidence="2" key="1">
    <citation type="journal article" date="2004" name="Nature">
        <title>Genome duplication in the teleost fish Tetraodon nigroviridis reveals the early vertebrate proto-karyotype.</title>
        <authorList>
            <person name="Jaillon O."/>
            <person name="Aury J.-M."/>
            <person name="Brunet F."/>
            <person name="Petit J.-L."/>
            <person name="Stange-Thomann N."/>
            <person name="Mauceli E."/>
            <person name="Bouneau L."/>
            <person name="Fischer C."/>
            <person name="Ozouf-Costaz C."/>
            <person name="Bernot A."/>
            <person name="Nicaud S."/>
            <person name="Jaffe D."/>
            <person name="Fisher S."/>
            <person name="Lutfalla G."/>
            <person name="Dossat C."/>
            <person name="Segurens B."/>
            <person name="Dasilva C."/>
            <person name="Salanoubat M."/>
            <person name="Levy M."/>
            <person name="Boudet N."/>
            <person name="Castellano S."/>
            <person name="Anthouard V."/>
            <person name="Jubin C."/>
            <person name="Castelli V."/>
            <person name="Katinka M."/>
            <person name="Vacherie B."/>
            <person name="Biemont C."/>
            <person name="Skalli Z."/>
            <person name="Cattolico L."/>
            <person name="Poulain J."/>
            <person name="De Berardinis V."/>
            <person name="Cruaud C."/>
            <person name="Duprat S."/>
            <person name="Brottier P."/>
            <person name="Coutanceau J.-P."/>
            <person name="Gouzy J."/>
            <person name="Parra G."/>
            <person name="Lardier G."/>
            <person name="Chapple C."/>
            <person name="McKernan K.J."/>
            <person name="McEwan P."/>
            <person name="Bosak S."/>
            <person name="Kellis M."/>
            <person name="Volff J.-N."/>
            <person name="Guigo R."/>
            <person name="Zody M.C."/>
            <person name="Mesirov J."/>
            <person name="Lindblad-Toh K."/>
            <person name="Birren B."/>
            <person name="Nusbaum C."/>
            <person name="Kahn D."/>
            <person name="Robinson-Rechavi M."/>
            <person name="Laudet V."/>
            <person name="Schachter V."/>
            <person name="Quetier F."/>
            <person name="Saurin W."/>
            <person name="Scarpelli C."/>
            <person name="Wincker P."/>
            <person name="Lander E.S."/>
            <person name="Weissenbach J."/>
            <person name="Roest Crollius H."/>
        </authorList>
    </citation>
    <scope>NUCLEOTIDE SEQUENCE [LARGE SCALE GENOMIC DNA]</scope>
</reference>
<feature type="region of interest" description="Disordered" evidence="1">
    <location>
        <begin position="1"/>
        <end position="219"/>
    </location>
</feature>
<protein>
    <submittedName>
        <fullName evidence="2">(spotted green pufferfish) hypothetical protein</fullName>
    </submittedName>
</protein>
<reference evidence="2" key="2">
    <citation type="submission" date="2004-02" db="EMBL/GenBank/DDBJ databases">
        <authorList>
            <consortium name="Genoscope"/>
            <consortium name="Whitehead Institute Centre for Genome Research"/>
        </authorList>
    </citation>
    <scope>NUCLEOTIDE SEQUENCE</scope>
</reference>
<feature type="compositionally biased region" description="Basic and acidic residues" evidence="1">
    <location>
        <begin position="317"/>
        <end position="329"/>
    </location>
</feature>
<feature type="compositionally biased region" description="Basic and acidic residues" evidence="1">
    <location>
        <begin position="158"/>
        <end position="177"/>
    </location>
</feature>
<name>Q4SXV5_TETNG</name>
<comment type="caution">
    <text evidence="2">The sequence shown here is derived from an EMBL/GenBank/DDBJ whole genome shotgun (WGS) entry which is preliminary data.</text>
</comment>
<evidence type="ECO:0000256" key="1">
    <source>
        <dbReference type="SAM" id="MobiDB-lite"/>
    </source>
</evidence>
<feature type="compositionally biased region" description="Low complexity" evidence="1">
    <location>
        <begin position="87"/>
        <end position="97"/>
    </location>
</feature>
<feature type="compositionally biased region" description="Basic and acidic residues" evidence="1">
    <location>
        <begin position="187"/>
        <end position="198"/>
    </location>
</feature>
<dbReference type="AlphaFoldDB" id="Q4SXV5"/>
<organism evidence="2">
    <name type="scientific">Tetraodon nigroviridis</name>
    <name type="common">Spotted green pufferfish</name>
    <name type="synonym">Chelonodon nigroviridis</name>
    <dbReference type="NCBI Taxonomy" id="99883"/>
    <lineage>
        <taxon>Eukaryota</taxon>
        <taxon>Metazoa</taxon>
        <taxon>Chordata</taxon>
        <taxon>Craniata</taxon>
        <taxon>Vertebrata</taxon>
        <taxon>Euteleostomi</taxon>
        <taxon>Actinopterygii</taxon>
        <taxon>Neopterygii</taxon>
        <taxon>Teleostei</taxon>
        <taxon>Neoteleostei</taxon>
        <taxon>Acanthomorphata</taxon>
        <taxon>Eupercaria</taxon>
        <taxon>Tetraodontiformes</taxon>
        <taxon>Tetradontoidea</taxon>
        <taxon>Tetraodontidae</taxon>
        <taxon>Tetraodon</taxon>
    </lineage>
</organism>
<dbReference type="OrthoDB" id="8945866at2759"/>
<feature type="region of interest" description="Disordered" evidence="1">
    <location>
        <begin position="254"/>
        <end position="340"/>
    </location>
</feature>